<evidence type="ECO:0000259" key="1">
    <source>
        <dbReference type="Pfam" id="PF25789"/>
    </source>
</evidence>
<reference evidence="2 3" key="1">
    <citation type="submission" date="2012-10" db="EMBL/GenBank/DDBJ databases">
        <authorList>
            <person name="Zafar N."/>
            <person name="Inman J."/>
            <person name="Hall N."/>
            <person name="Lorenzi H."/>
            <person name="Caler E."/>
        </authorList>
    </citation>
    <scope>NUCLEOTIDE SEQUENCE [LARGE SCALE GENOMIC DNA]</scope>
    <source>
        <strain evidence="2 3">IP1</strain>
    </source>
</reference>
<dbReference type="InterPro" id="IPR007244">
    <property type="entry name" value="Naa35_N"/>
</dbReference>
<gene>
    <name evidence="2" type="ORF">EIN_397790</name>
</gene>
<dbReference type="Pfam" id="PF25789">
    <property type="entry name" value="TPR_NAA35"/>
    <property type="match status" value="1"/>
</dbReference>
<keyword evidence="3" id="KW-1185">Reference proteome</keyword>
<dbReference type="PANTHER" id="PTHR21373:SF0">
    <property type="entry name" value="N-ALPHA-ACETYLTRANSFERASE 35, NATC AUXILIARY SUBUNIT"/>
    <property type="match status" value="1"/>
</dbReference>
<protein>
    <recommendedName>
        <fullName evidence="1">NAA35-like TPR repeats domain-containing protein</fullName>
    </recommendedName>
</protein>
<name>A0A0A1UFR9_ENTIV</name>
<organism evidence="2 3">
    <name type="scientific">Entamoeba invadens IP1</name>
    <dbReference type="NCBI Taxonomy" id="370355"/>
    <lineage>
        <taxon>Eukaryota</taxon>
        <taxon>Amoebozoa</taxon>
        <taxon>Evosea</taxon>
        <taxon>Archamoebae</taxon>
        <taxon>Mastigamoebida</taxon>
        <taxon>Entamoebidae</taxon>
        <taxon>Entamoeba</taxon>
    </lineage>
</organism>
<dbReference type="PANTHER" id="PTHR21373">
    <property type="entry name" value="GLUCOSE REPRESSIBLE PROTEIN MAK10"/>
    <property type="match status" value="1"/>
</dbReference>
<dbReference type="GO" id="GO:0031417">
    <property type="term" value="C:NatC complex"/>
    <property type="evidence" value="ECO:0007669"/>
    <property type="project" value="InterPro"/>
</dbReference>
<dbReference type="Proteomes" id="UP000014680">
    <property type="component" value="Unassembled WGS sequence"/>
</dbReference>
<dbReference type="EMBL" id="KB206411">
    <property type="protein sequence ID" value="ELP91869.1"/>
    <property type="molecule type" value="Genomic_DNA"/>
</dbReference>
<proteinExistence type="predicted"/>
<dbReference type="AlphaFoldDB" id="A0A0A1UFR9"/>
<dbReference type="InterPro" id="IPR057982">
    <property type="entry name" value="TPR_NAA35"/>
</dbReference>
<feature type="domain" description="NAA35-like TPR repeats" evidence="1">
    <location>
        <begin position="347"/>
        <end position="648"/>
    </location>
</feature>
<dbReference type="OrthoDB" id="269405at2759"/>
<sequence length="653" mass="76227">MAEEEKRGEIDIDRKEYLASKECAQHFNEPSHWEDLTDSFRTYYETIPKGEYKGDSRLNLAKVLHSTEMFNPFMDGGDRLKDNYSSEELFYAKKVKELKDFTGEDVTDLFDGILLLEMLYRHGKMWCHTLQCCDYINLISKMDTPCIGRTLVLGALKTCELFYEAISKIGADDEEFDPTKPNFPKYTPEDILGLLRQGLESEADENVKVRIAFRIELLNNALQLSKDTAVELPQFPELVSRDPKRYIRPDLYLRNTVFIQNIRRYPIPDFEEVKKIYVTDKENLAEAIKVGKNEKLLIPFCGLYQVYEVSDDILPRCAIRGYLFANLKGKMKSCMKQIGLPPHRLDVDEGFYNRLELVWTDTLKMMTHNKAHFFRNLPLLLEVYEMTHGDAFVCDRATLDKYPAPNFVPRFITPGHYINSYLVQIKFFLMTKFLMSGVRLELYSEHEYHVIYWYMSVLFAMMGEHYSEFRVQLDMDRRLYAFNNNKKKNVKKQNLINTTDQNILALYRAVSSGVSRFLLALVKIGLIKSPTLLLGTERMRYDLRFAGFNKVKTPAFIPFDKFEEQIENVQPKVLVVEAFNEFKKCKDLVDVIKNEDTKKVYSNEKVISSLYQVAMSNMLCAMRVIKTEKFDNCSVTLSFEQNKYFPVISMKAL</sequence>
<accession>A0A0A1UFR9</accession>
<dbReference type="VEuPathDB" id="AmoebaDB:EIN_397790"/>
<dbReference type="RefSeq" id="XP_004258640.1">
    <property type="nucleotide sequence ID" value="XM_004258592.1"/>
</dbReference>
<evidence type="ECO:0000313" key="2">
    <source>
        <dbReference type="EMBL" id="ELP91869.1"/>
    </source>
</evidence>
<dbReference type="KEGG" id="eiv:EIN_397790"/>
<dbReference type="GeneID" id="14890913"/>
<evidence type="ECO:0000313" key="3">
    <source>
        <dbReference type="Proteomes" id="UP000014680"/>
    </source>
</evidence>